<proteinExistence type="predicted"/>
<name>A0AAV2PLP0_MEGNR</name>
<protein>
    <submittedName>
        <fullName evidence="1">Uncharacterized protein</fullName>
    </submittedName>
</protein>
<feature type="non-terminal residue" evidence="1">
    <location>
        <position position="1"/>
    </location>
</feature>
<evidence type="ECO:0000313" key="1">
    <source>
        <dbReference type="EMBL" id="CAL4060967.1"/>
    </source>
</evidence>
<feature type="non-terminal residue" evidence="1">
    <location>
        <position position="180"/>
    </location>
</feature>
<reference evidence="1 2" key="1">
    <citation type="submission" date="2024-05" db="EMBL/GenBank/DDBJ databases">
        <authorList>
            <person name="Wallberg A."/>
        </authorList>
    </citation>
    <scope>NUCLEOTIDE SEQUENCE [LARGE SCALE GENOMIC DNA]</scope>
</reference>
<dbReference type="AlphaFoldDB" id="A0AAV2PLP0"/>
<gene>
    <name evidence="1" type="ORF">MNOR_LOCUS1717</name>
</gene>
<accession>A0AAV2PLP0</accession>
<dbReference type="Proteomes" id="UP001497623">
    <property type="component" value="Unassembled WGS sequence"/>
</dbReference>
<evidence type="ECO:0000313" key="2">
    <source>
        <dbReference type="Proteomes" id="UP001497623"/>
    </source>
</evidence>
<keyword evidence="2" id="KW-1185">Reference proteome</keyword>
<sequence>STWSDECHTYICGKDGVESTFLSNKCCKVDGEVKTDGETWKIPCNRTKNTQKVTCNHGQLISVTVHTECCHDKKTDFYYKYGEKWRSVCQDHTCINGETDTKTDPDCCERNGEFYLNTEMFKDNCKTWTCAEGSLELTIDPRCCTYNGKQYTNGQTWEEECKEMTCNNGQVETSENSSCK</sequence>
<organism evidence="1 2">
    <name type="scientific">Meganyctiphanes norvegica</name>
    <name type="common">Northern krill</name>
    <name type="synonym">Thysanopoda norvegica</name>
    <dbReference type="NCBI Taxonomy" id="48144"/>
    <lineage>
        <taxon>Eukaryota</taxon>
        <taxon>Metazoa</taxon>
        <taxon>Ecdysozoa</taxon>
        <taxon>Arthropoda</taxon>
        <taxon>Crustacea</taxon>
        <taxon>Multicrustacea</taxon>
        <taxon>Malacostraca</taxon>
        <taxon>Eumalacostraca</taxon>
        <taxon>Eucarida</taxon>
        <taxon>Euphausiacea</taxon>
        <taxon>Euphausiidae</taxon>
        <taxon>Meganyctiphanes</taxon>
    </lineage>
</organism>
<comment type="caution">
    <text evidence="1">The sequence shown here is derived from an EMBL/GenBank/DDBJ whole genome shotgun (WGS) entry which is preliminary data.</text>
</comment>
<dbReference type="EMBL" id="CAXKWB010000479">
    <property type="protein sequence ID" value="CAL4060967.1"/>
    <property type="molecule type" value="Genomic_DNA"/>
</dbReference>